<accession>A0AB39YPN2</accession>
<reference evidence="1" key="1">
    <citation type="submission" date="2024-07" db="EMBL/GenBank/DDBJ databases">
        <authorList>
            <person name="Li J."/>
            <person name="Wei H."/>
            <person name="Ma J."/>
        </authorList>
    </citation>
    <scope>NUCLEOTIDE SEQUENCE</scope>
    <source>
        <strain evidence="1">AMU7</strain>
    </source>
</reference>
<organism evidence="1">
    <name type="scientific">Paenarthrobacter sp. AMU7</name>
    <dbReference type="NCBI Taxonomy" id="3162492"/>
    <lineage>
        <taxon>Bacteria</taxon>
        <taxon>Bacillati</taxon>
        <taxon>Actinomycetota</taxon>
        <taxon>Actinomycetes</taxon>
        <taxon>Micrococcales</taxon>
        <taxon>Micrococcaceae</taxon>
        <taxon>Paenarthrobacter</taxon>
    </lineage>
</organism>
<dbReference type="RefSeq" id="WP_369745744.1">
    <property type="nucleotide sequence ID" value="NZ_CP165735.1"/>
</dbReference>
<proteinExistence type="predicted"/>
<name>A0AB39YPN2_9MICC</name>
<protein>
    <submittedName>
        <fullName evidence="1">Uncharacterized protein</fullName>
    </submittedName>
</protein>
<dbReference type="AlphaFoldDB" id="A0AB39YPN2"/>
<gene>
    <name evidence="1" type="ORF">ABQM86_01175</name>
</gene>
<sequence length="259" mass="28850">MAPAGMSRVPDAAPELNWLLAEHEKNVWTGMDPTGWQDSVWVLHAMYENPTLEGAGTHDDENKRRIAAGGEPTMIGDFNLDEATTDSGVPLGYSSTPGPDWRRLTWGEYLARSGHSLRDPHIYPPCHRWFPPDSWPLSIDPPPEGSLDQASFAALIHSIAAFEPNAYDTEIFAFMAMLPAGSTDDTDYHLWKGPLGAIPSLMVEGYRFTPTNWWPADRSWFVWTDYDLQGTKVSGPTGLIESVRSDDRLETTAWNKSSN</sequence>
<dbReference type="EMBL" id="CP165735">
    <property type="protein sequence ID" value="XDV71836.1"/>
    <property type="molecule type" value="Genomic_DNA"/>
</dbReference>
<evidence type="ECO:0000313" key="1">
    <source>
        <dbReference type="EMBL" id="XDV71836.1"/>
    </source>
</evidence>